<dbReference type="InterPro" id="IPR023367">
    <property type="entry name" value="Peptidase_M42_dom2"/>
</dbReference>
<sequence>MNRKDSLALISALSDAYGPSGFEDEAVAAAREAMEDIAEIAQDPLLNLYLSRRENTGGRPVVMLDAHSDEVGFMIRSVLPNGTMRFLPLGGWAASAVSAHKVRVRARDGSWVSGVVAAQPVHYLSAAERGKAPEIADMVIDVGARSAEEVAGMGIGAGAPVVPDVLFEYNEKNGVMLGKAFDCRVGCAAVCDVLRELEGEELSVDVTGVLSSQEEVGDRGIQVAARTVRPDLAIVFEGAPADDTFVPEAEIQTGLGRGVMLRHYDLGMITNPRFMRYALDTARDAGIPTQEAVRTGGRTNGAQINLSGEGVPVVVLSVPVRYAHSHHGFSSIEDYENTVRLAVQLLRSLDEEVISRF</sequence>
<evidence type="ECO:0000256" key="4">
    <source>
        <dbReference type="ARBA" id="ARBA00022723"/>
    </source>
</evidence>
<dbReference type="SUPFAM" id="SSF101821">
    <property type="entry name" value="Aminopeptidase/glucanase lid domain"/>
    <property type="match status" value="1"/>
</dbReference>
<comment type="caution">
    <text evidence="9">The sequence shown here is derived from an EMBL/GenBank/DDBJ whole genome shotgun (WGS) entry which is preliminary data.</text>
</comment>
<evidence type="ECO:0000256" key="7">
    <source>
        <dbReference type="PIRSR" id="PIRSR001123-1"/>
    </source>
</evidence>
<keyword evidence="4 8" id="KW-0479">Metal-binding</keyword>
<proteinExistence type="inferred from homology"/>
<evidence type="ECO:0000256" key="6">
    <source>
        <dbReference type="PIRNR" id="PIRNR001123"/>
    </source>
</evidence>
<feature type="binding site" evidence="8">
    <location>
        <position position="67"/>
    </location>
    <ligand>
        <name>Zn(2+)</name>
        <dbReference type="ChEBI" id="CHEBI:29105"/>
        <label>1</label>
    </ligand>
</feature>
<dbReference type="AlphaFoldDB" id="A0A9D1DX11"/>
<evidence type="ECO:0000256" key="3">
    <source>
        <dbReference type="ARBA" id="ARBA00022670"/>
    </source>
</evidence>
<dbReference type="GO" id="GO:0004177">
    <property type="term" value="F:aminopeptidase activity"/>
    <property type="evidence" value="ECO:0007669"/>
    <property type="project" value="UniProtKB-UniRule"/>
</dbReference>
<evidence type="ECO:0000256" key="2">
    <source>
        <dbReference type="ARBA" id="ARBA00022438"/>
    </source>
</evidence>
<dbReference type="GO" id="GO:0006508">
    <property type="term" value="P:proteolysis"/>
    <property type="evidence" value="ECO:0007669"/>
    <property type="project" value="UniProtKB-KW"/>
</dbReference>
<dbReference type="PIRSF" id="PIRSF001123">
    <property type="entry name" value="PepA_GA"/>
    <property type="match status" value="1"/>
</dbReference>
<feature type="binding site" evidence="8">
    <location>
        <position position="215"/>
    </location>
    <ligand>
        <name>Zn(2+)</name>
        <dbReference type="ChEBI" id="CHEBI:29105"/>
        <label>2</label>
    </ligand>
</feature>
<dbReference type="GO" id="GO:0046872">
    <property type="term" value="F:metal ion binding"/>
    <property type="evidence" value="ECO:0007669"/>
    <property type="project" value="UniProtKB-UniRule"/>
</dbReference>
<dbReference type="Pfam" id="PF05343">
    <property type="entry name" value="Peptidase_M42"/>
    <property type="match status" value="1"/>
</dbReference>
<dbReference type="PANTHER" id="PTHR32481:SF0">
    <property type="entry name" value="AMINOPEPTIDASE YPDE-RELATED"/>
    <property type="match status" value="1"/>
</dbReference>
<dbReference type="Gene3D" id="3.40.630.10">
    <property type="entry name" value="Zn peptidases"/>
    <property type="match status" value="1"/>
</dbReference>
<keyword evidence="2" id="KW-0031">Aminopeptidase</keyword>
<keyword evidence="5" id="KW-0378">Hydrolase</keyword>
<feature type="binding site" evidence="8">
    <location>
        <position position="237"/>
    </location>
    <ligand>
        <name>Zn(2+)</name>
        <dbReference type="ChEBI" id="CHEBI:29105"/>
        <label>1</label>
    </ligand>
</feature>
<dbReference type="InterPro" id="IPR051464">
    <property type="entry name" value="Peptidase_M42_aminopept"/>
</dbReference>
<feature type="active site" description="Proton acceptor" evidence="7">
    <location>
        <position position="214"/>
    </location>
</feature>
<name>A0A9D1DX11_9FIRM</name>
<reference evidence="9" key="1">
    <citation type="submission" date="2020-10" db="EMBL/GenBank/DDBJ databases">
        <authorList>
            <person name="Gilroy R."/>
        </authorList>
    </citation>
    <scope>NUCLEOTIDE SEQUENCE</scope>
    <source>
        <strain evidence="9">CHK189-12415</strain>
    </source>
</reference>
<feature type="binding site" evidence="8">
    <location>
        <position position="182"/>
    </location>
    <ligand>
        <name>Zn(2+)</name>
        <dbReference type="ChEBI" id="CHEBI:29105"/>
        <label>1</label>
    </ligand>
</feature>
<dbReference type="Gene3D" id="2.40.30.40">
    <property type="entry name" value="Peptidase M42, domain 2"/>
    <property type="match status" value="1"/>
</dbReference>
<comment type="similarity">
    <text evidence="1 6">Belongs to the peptidase M42 family.</text>
</comment>
<gene>
    <name evidence="9" type="ORF">IAB37_02855</name>
</gene>
<feature type="binding site" evidence="8">
    <location>
        <position position="324"/>
    </location>
    <ligand>
        <name>Zn(2+)</name>
        <dbReference type="ChEBI" id="CHEBI:29105"/>
        <label>2</label>
    </ligand>
</feature>
<dbReference type="InterPro" id="IPR008007">
    <property type="entry name" value="Peptidase_M42"/>
</dbReference>
<dbReference type="Proteomes" id="UP000824241">
    <property type="component" value="Unassembled WGS sequence"/>
</dbReference>
<evidence type="ECO:0000313" key="10">
    <source>
        <dbReference type="Proteomes" id="UP000824241"/>
    </source>
</evidence>
<dbReference type="EMBL" id="DVHA01000095">
    <property type="protein sequence ID" value="HIR60498.1"/>
    <property type="molecule type" value="Genomic_DNA"/>
</dbReference>
<feature type="binding site" evidence="8">
    <location>
        <position position="182"/>
    </location>
    <ligand>
        <name>Zn(2+)</name>
        <dbReference type="ChEBI" id="CHEBI:29105"/>
        <label>2</label>
    </ligand>
</feature>
<comment type="cofactor">
    <cofactor evidence="8">
        <name>a divalent metal cation</name>
        <dbReference type="ChEBI" id="CHEBI:60240"/>
    </cofactor>
    <text evidence="8">Binds 2 divalent metal cations per subunit.</text>
</comment>
<keyword evidence="3" id="KW-0645">Protease</keyword>
<dbReference type="PANTHER" id="PTHR32481">
    <property type="entry name" value="AMINOPEPTIDASE"/>
    <property type="match status" value="1"/>
</dbReference>
<evidence type="ECO:0000256" key="5">
    <source>
        <dbReference type="ARBA" id="ARBA00022801"/>
    </source>
</evidence>
<reference evidence="9" key="2">
    <citation type="journal article" date="2021" name="PeerJ">
        <title>Extensive microbial diversity within the chicken gut microbiome revealed by metagenomics and culture.</title>
        <authorList>
            <person name="Gilroy R."/>
            <person name="Ravi A."/>
            <person name="Getino M."/>
            <person name="Pursley I."/>
            <person name="Horton D.L."/>
            <person name="Alikhan N.F."/>
            <person name="Baker D."/>
            <person name="Gharbi K."/>
            <person name="Hall N."/>
            <person name="Watson M."/>
            <person name="Adriaenssens E.M."/>
            <person name="Foster-Nyarko E."/>
            <person name="Jarju S."/>
            <person name="Secka A."/>
            <person name="Antonio M."/>
            <person name="Oren A."/>
            <person name="Chaudhuri R.R."/>
            <person name="La Ragione R."/>
            <person name="Hildebrand F."/>
            <person name="Pallen M.J."/>
        </authorList>
    </citation>
    <scope>NUCLEOTIDE SEQUENCE</scope>
    <source>
        <strain evidence="9">CHK189-12415</strain>
    </source>
</reference>
<evidence type="ECO:0000313" key="9">
    <source>
        <dbReference type="EMBL" id="HIR60498.1"/>
    </source>
</evidence>
<organism evidence="9 10">
    <name type="scientific">Candidatus Faecivivens stercoravium</name>
    <dbReference type="NCBI Taxonomy" id="2840803"/>
    <lineage>
        <taxon>Bacteria</taxon>
        <taxon>Bacillati</taxon>
        <taxon>Bacillota</taxon>
        <taxon>Clostridia</taxon>
        <taxon>Eubacteriales</taxon>
        <taxon>Oscillospiraceae</taxon>
        <taxon>Oscillospiraceae incertae sedis</taxon>
        <taxon>Candidatus Faecivivens</taxon>
    </lineage>
</organism>
<accession>A0A9D1DX11</accession>
<dbReference type="SUPFAM" id="SSF53187">
    <property type="entry name" value="Zn-dependent exopeptidases"/>
    <property type="match status" value="1"/>
</dbReference>
<evidence type="ECO:0000256" key="8">
    <source>
        <dbReference type="PIRSR" id="PIRSR001123-2"/>
    </source>
</evidence>
<evidence type="ECO:0000256" key="1">
    <source>
        <dbReference type="ARBA" id="ARBA00006272"/>
    </source>
</evidence>
<protein>
    <submittedName>
        <fullName evidence="9">M20/M25/M40 family metallo-hydrolase</fullName>
    </submittedName>
</protein>